<evidence type="ECO:0000313" key="3">
    <source>
        <dbReference type="Proteomes" id="UP000184301"/>
    </source>
</evidence>
<dbReference type="InterPro" id="IPR029044">
    <property type="entry name" value="Nucleotide-diphossugar_trans"/>
</dbReference>
<organism evidence="2 3">
    <name type="scientific">Hespellia stercorisuis DSM 15480</name>
    <dbReference type="NCBI Taxonomy" id="1121950"/>
    <lineage>
        <taxon>Bacteria</taxon>
        <taxon>Bacillati</taxon>
        <taxon>Bacillota</taxon>
        <taxon>Clostridia</taxon>
        <taxon>Lachnospirales</taxon>
        <taxon>Lachnospiraceae</taxon>
        <taxon>Hespellia</taxon>
    </lineage>
</organism>
<dbReference type="CDD" id="cd04184">
    <property type="entry name" value="GT2_RfbC_Mx_like"/>
    <property type="match status" value="1"/>
</dbReference>
<evidence type="ECO:0000313" key="2">
    <source>
        <dbReference type="EMBL" id="SHK15575.1"/>
    </source>
</evidence>
<dbReference type="PANTHER" id="PTHR43179">
    <property type="entry name" value="RHAMNOSYLTRANSFERASE WBBL"/>
    <property type="match status" value="1"/>
</dbReference>
<dbReference type="Pfam" id="PF00535">
    <property type="entry name" value="Glycos_transf_2"/>
    <property type="match status" value="2"/>
</dbReference>
<protein>
    <submittedName>
        <fullName evidence="2">Glycosyltransferase, GT2 family</fullName>
    </submittedName>
</protein>
<dbReference type="CDD" id="cd04186">
    <property type="entry name" value="GT_2_like_c"/>
    <property type="match status" value="1"/>
</dbReference>
<dbReference type="STRING" id="1121950.SAMN02745243_02322"/>
<dbReference type="InterPro" id="IPR001173">
    <property type="entry name" value="Glyco_trans_2-like"/>
</dbReference>
<keyword evidence="3" id="KW-1185">Reference proteome</keyword>
<name>A0A1M6Q5W6_9FIRM</name>
<feature type="domain" description="Glycosyltransferase 2-like" evidence="1">
    <location>
        <begin position="543"/>
        <end position="666"/>
    </location>
</feature>
<dbReference type="EMBL" id="FQZY01000032">
    <property type="protein sequence ID" value="SHK15575.1"/>
    <property type="molecule type" value="Genomic_DNA"/>
</dbReference>
<reference evidence="2 3" key="1">
    <citation type="submission" date="2016-11" db="EMBL/GenBank/DDBJ databases">
        <authorList>
            <person name="Jaros S."/>
            <person name="Januszkiewicz K."/>
            <person name="Wedrychowicz H."/>
        </authorList>
    </citation>
    <scope>NUCLEOTIDE SEQUENCE [LARGE SCALE GENOMIC DNA]</scope>
    <source>
        <strain evidence="2 3">DSM 15480</strain>
    </source>
</reference>
<gene>
    <name evidence="2" type="ORF">SAMN02745243_02322</name>
</gene>
<dbReference type="AlphaFoldDB" id="A0A1M6Q5W6"/>
<feature type="domain" description="Glycosyltransferase 2-like" evidence="1">
    <location>
        <begin position="286"/>
        <end position="447"/>
    </location>
</feature>
<dbReference type="RefSeq" id="WP_073110572.1">
    <property type="nucleotide sequence ID" value="NZ_FQZY01000032.1"/>
</dbReference>
<dbReference type="Proteomes" id="UP000184301">
    <property type="component" value="Unassembled WGS sequence"/>
</dbReference>
<dbReference type="Gene3D" id="3.90.550.10">
    <property type="entry name" value="Spore Coat Polysaccharide Biosynthesis Protein SpsA, Chain A"/>
    <property type="match status" value="2"/>
</dbReference>
<dbReference type="PANTHER" id="PTHR43179:SF7">
    <property type="entry name" value="RHAMNOSYLTRANSFERASE WBBL"/>
    <property type="match status" value="1"/>
</dbReference>
<sequence>MQNRFEIMKYRYRIGEPDVLLIQGWFQENTVNDSILEVYLDQRRLTAVLESQSGVDIQKRKHSRERKIDTEYWLRITLPAEYKAGSKLYVYQKDNEQNVKIAAIPIGRIEKLHSDFDDYVDLITCHEDTVLIQGWIASREAVQLQVLDEQKNQLKSETVYKVRKDVLQDFPELKSADITGFEIRIPECRNKKVYLAAKIGEKKYSRICRIDRTKAERIVGKVQKAVQKGGLSISQNGLGTTCARMKKRLLENRTSEYEIWLQKHLPTAEELEEQRRTQFAYQPKISIVIPLYKTPIKYLDALIHSVIDQTYPDWELCLSDGSGEHSPLQGHLAKWQKKDSRIRVVYSGKPMQISENTNCALEIATGDYVAFADHDDLLEPNALFENVSVINRHEDADVIYSDEDKTTMNGREHFDAHFKPDYNVDLLNTVNYFCHFLVVKREIADRVGPLDSRYDGAQDYDFVLRCTEATKNIYHIPKIIYHWRAHKDSTAGDPASKLYAFEAGAKAIQAHYDRVGVDAAVYQTDIFGNYRSEYHLKNTPLISIIIPNKDHVEELKKCIDSIEEKSKYLNREYVIVENNSENPETFAYYESLKREKENVTVLTWDGTFNYSAINNYGAGQAAGDYYLFLNNDTEMISENGLEELLGRCMREDVGVVGARLYYEDRTIQHAGVVIGLGGVAGHVFVDFRDDTPGYFSRIVCAQEYSAVTAACMMVSKEVFEQVQGFDEKLAVAYNDIDFCLRVGAAGKRVVYNPFAEFYHYESKSRGADDTVENKARFEQEESYFLDRWKNLIEQGDPYYNPNLTLIYGDYGLRLAED</sequence>
<proteinExistence type="predicted"/>
<accession>A0A1M6Q5W6</accession>
<dbReference type="SUPFAM" id="SSF53448">
    <property type="entry name" value="Nucleotide-diphospho-sugar transferases"/>
    <property type="match status" value="2"/>
</dbReference>
<evidence type="ECO:0000259" key="1">
    <source>
        <dbReference type="Pfam" id="PF00535"/>
    </source>
</evidence>
<dbReference type="OrthoDB" id="9179784at2"/>
<dbReference type="GO" id="GO:0016757">
    <property type="term" value="F:glycosyltransferase activity"/>
    <property type="evidence" value="ECO:0007669"/>
    <property type="project" value="UniProtKB-KW"/>
</dbReference>
<keyword evidence="2" id="KW-0808">Transferase</keyword>